<name>A0A9P8J106_AURME</name>
<reference evidence="1" key="2">
    <citation type="submission" date="2021-08" db="EMBL/GenBank/DDBJ databases">
        <authorList>
            <person name="Gostincar C."/>
            <person name="Sun X."/>
            <person name="Song Z."/>
            <person name="Gunde-Cimerman N."/>
        </authorList>
    </citation>
    <scope>NUCLEOTIDE SEQUENCE</scope>
    <source>
        <strain evidence="1">EXF-9911</strain>
    </source>
</reference>
<dbReference type="AlphaFoldDB" id="A0A9P8J106"/>
<organism evidence="1 2">
    <name type="scientific">Aureobasidium melanogenum</name>
    <name type="common">Aureobasidium pullulans var. melanogenum</name>
    <dbReference type="NCBI Taxonomy" id="46634"/>
    <lineage>
        <taxon>Eukaryota</taxon>
        <taxon>Fungi</taxon>
        <taxon>Dikarya</taxon>
        <taxon>Ascomycota</taxon>
        <taxon>Pezizomycotina</taxon>
        <taxon>Dothideomycetes</taxon>
        <taxon>Dothideomycetidae</taxon>
        <taxon>Dothideales</taxon>
        <taxon>Saccotheciaceae</taxon>
        <taxon>Aureobasidium</taxon>
    </lineage>
</organism>
<dbReference type="EMBL" id="JAHFXF010001101">
    <property type="protein sequence ID" value="KAG9676322.1"/>
    <property type="molecule type" value="Genomic_DNA"/>
</dbReference>
<proteinExistence type="predicted"/>
<accession>A0A9P8J106</accession>
<evidence type="ECO:0000313" key="1">
    <source>
        <dbReference type="EMBL" id="KAG9676322.1"/>
    </source>
</evidence>
<protein>
    <submittedName>
        <fullName evidence="1">Uncharacterized protein</fullName>
    </submittedName>
</protein>
<dbReference type="Proteomes" id="UP000779574">
    <property type="component" value="Unassembled WGS sequence"/>
</dbReference>
<feature type="non-terminal residue" evidence="1">
    <location>
        <position position="117"/>
    </location>
</feature>
<reference evidence="1" key="1">
    <citation type="journal article" date="2021" name="J Fungi (Basel)">
        <title>Virulence traits and population genomics of the black yeast Aureobasidium melanogenum.</title>
        <authorList>
            <person name="Cernosa A."/>
            <person name="Sun X."/>
            <person name="Gostincar C."/>
            <person name="Fang C."/>
            <person name="Gunde-Cimerman N."/>
            <person name="Song Z."/>
        </authorList>
    </citation>
    <scope>NUCLEOTIDE SEQUENCE</scope>
    <source>
        <strain evidence="1">EXF-9911</strain>
    </source>
</reference>
<gene>
    <name evidence="1" type="ORF">KCU76_g15997</name>
</gene>
<sequence>MPVQSLFDVEESAGAAFVDAGTGVAMLLVGTFLSPSVIVTTLEIPYVNSEAAGDRGVEKSDEDDPVVDKLKDEPEDELHDEVVSALVTVNEVVVPLVVATSAAEALKSQSFATKTSV</sequence>
<comment type="caution">
    <text evidence="1">The sequence shown here is derived from an EMBL/GenBank/DDBJ whole genome shotgun (WGS) entry which is preliminary data.</text>
</comment>
<evidence type="ECO:0000313" key="2">
    <source>
        <dbReference type="Proteomes" id="UP000779574"/>
    </source>
</evidence>
<dbReference type="OrthoDB" id="3941212at2759"/>